<dbReference type="AlphaFoldDB" id="A0A5C8M462"/>
<dbReference type="EMBL" id="VRLR01000001">
    <property type="protein sequence ID" value="TXK82748.1"/>
    <property type="molecule type" value="Genomic_DNA"/>
</dbReference>
<comment type="caution">
    <text evidence="2">The sequence shown here is derived from an EMBL/GenBank/DDBJ whole genome shotgun (WGS) entry which is preliminary data.</text>
</comment>
<keyword evidence="2" id="KW-0378">Hydrolase</keyword>
<feature type="domain" description="Endonuclease/exonuclease/phosphatase" evidence="1">
    <location>
        <begin position="25"/>
        <end position="269"/>
    </location>
</feature>
<gene>
    <name evidence="2" type="ORF">FU839_00185</name>
</gene>
<dbReference type="PANTHER" id="PTHR12121">
    <property type="entry name" value="CARBON CATABOLITE REPRESSOR PROTEIN 4"/>
    <property type="match status" value="1"/>
</dbReference>
<dbReference type="RefSeq" id="WP_147902709.1">
    <property type="nucleotide sequence ID" value="NZ_BAAAGC010000002.1"/>
</dbReference>
<keyword evidence="3" id="KW-1185">Reference proteome</keyword>
<dbReference type="Gene3D" id="3.60.10.10">
    <property type="entry name" value="Endonuclease/exonuclease/phosphatase"/>
    <property type="match status" value="1"/>
</dbReference>
<dbReference type="GO" id="GO:0004519">
    <property type="term" value="F:endonuclease activity"/>
    <property type="evidence" value="ECO:0007669"/>
    <property type="project" value="UniProtKB-KW"/>
</dbReference>
<proteinExistence type="predicted"/>
<dbReference type="InterPro" id="IPR005135">
    <property type="entry name" value="Endo/exonuclease/phosphatase"/>
</dbReference>
<accession>A0A5C8M462</accession>
<keyword evidence="2" id="KW-0540">Nuclease</keyword>
<dbReference type="OrthoDB" id="9793162at2"/>
<dbReference type="InterPro" id="IPR036691">
    <property type="entry name" value="Endo/exonu/phosph_ase_sf"/>
</dbReference>
<dbReference type="CDD" id="cd09083">
    <property type="entry name" value="EEP-1"/>
    <property type="match status" value="1"/>
</dbReference>
<dbReference type="Proteomes" id="UP000321814">
    <property type="component" value="Unassembled WGS sequence"/>
</dbReference>
<dbReference type="SUPFAM" id="SSF56219">
    <property type="entry name" value="DNase I-like"/>
    <property type="match status" value="1"/>
</dbReference>
<protein>
    <submittedName>
        <fullName evidence="2">Endonuclease/exonuclease/phosphatase family protein</fullName>
    </submittedName>
</protein>
<dbReference type="GO" id="GO:0000175">
    <property type="term" value="F:3'-5'-RNA exonuclease activity"/>
    <property type="evidence" value="ECO:0007669"/>
    <property type="project" value="TreeGrafter"/>
</dbReference>
<name>A0A5C8M462_9GAMM</name>
<evidence type="ECO:0000313" key="3">
    <source>
        <dbReference type="Proteomes" id="UP000321814"/>
    </source>
</evidence>
<dbReference type="PANTHER" id="PTHR12121:SF36">
    <property type="entry name" value="ENDONUCLEASE_EXONUCLEASE_PHOSPHATASE DOMAIN-CONTAINING PROTEIN"/>
    <property type="match status" value="1"/>
</dbReference>
<organism evidence="2 3">
    <name type="scientific">Rheinheimera tangshanensis</name>
    <dbReference type="NCBI Taxonomy" id="400153"/>
    <lineage>
        <taxon>Bacteria</taxon>
        <taxon>Pseudomonadati</taxon>
        <taxon>Pseudomonadota</taxon>
        <taxon>Gammaproteobacteria</taxon>
        <taxon>Chromatiales</taxon>
        <taxon>Chromatiaceae</taxon>
        <taxon>Rheinheimera</taxon>
    </lineage>
</organism>
<sequence length="279" mass="31395">MKFLLIILSLSLLPQLAFAESLKLMSYNIRCGFCEAEGTPQYWPERKFLLAHLIQTQQPDLIGLQEAELFQVHDLVAMLPQYLWFGEGRDDGKAKGESTAVLYRKDKLQLLSAKTLWLSETPEKISKGWDANLNRTFTKTQFKALKSGQSFYFFNTHFDHMGQQAQLQSALLLKAEVETLPENGKVLLTGDFNVEPSSEPYKALSKSLNDSALVAAQKLSQNAGTFNGFGRDPTSPSQTIDFIFVSKNLQVSSYQVDNRRYNGLYPSDHEALVAVVELN</sequence>
<evidence type="ECO:0000313" key="2">
    <source>
        <dbReference type="EMBL" id="TXK82748.1"/>
    </source>
</evidence>
<keyword evidence="2" id="KW-0269">Exonuclease</keyword>
<evidence type="ECO:0000259" key="1">
    <source>
        <dbReference type="Pfam" id="PF03372"/>
    </source>
</evidence>
<dbReference type="InterPro" id="IPR050410">
    <property type="entry name" value="CCR4/nocturin_mRNA_transcr"/>
</dbReference>
<reference evidence="2 3" key="1">
    <citation type="submission" date="2019-08" db="EMBL/GenBank/DDBJ databases">
        <title>Draft genome analysis of Rheinheimera tangshanensis isolated from the roots of fresh rice plants (Oryza sativa).</title>
        <authorList>
            <person name="Yu Q."/>
            <person name="Qi Y."/>
            <person name="Zhang H."/>
            <person name="Pu J."/>
        </authorList>
    </citation>
    <scope>NUCLEOTIDE SEQUENCE [LARGE SCALE GENOMIC DNA]</scope>
    <source>
        <strain evidence="2 3">JA3-B52</strain>
    </source>
</reference>
<dbReference type="Pfam" id="PF03372">
    <property type="entry name" value="Exo_endo_phos"/>
    <property type="match status" value="1"/>
</dbReference>
<keyword evidence="2" id="KW-0255">Endonuclease</keyword>